<feature type="chain" id="PRO_5043508260" evidence="1">
    <location>
        <begin position="19"/>
        <end position="211"/>
    </location>
</feature>
<evidence type="ECO:0000313" key="2">
    <source>
        <dbReference type="EMBL" id="KAK6542235.1"/>
    </source>
</evidence>
<accession>A0AAV9XKC2</accession>
<sequence length="211" mass="22352">MFLTGLVAAFLLGITAVASPVPLDSCPAPTVLSSTVYLPTPTTSTGLTYLAISQNVTTLGVPTSTDHISWVQTFYKTKTITTLTKNPTLTVSTTVIAPGYTFIYGTSTIDTTLPGSPPTTDPCAVITCYQTSSPGTLTYTYSSLYTFEYSTITEHVTTSTRTVSKTVTSTVTTARPSRALTTITVTVTSTPIVLVAETEWHTFYATPGPCT</sequence>
<feature type="signal peptide" evidence="1">
    <location>
        <begin position="1"/>
        <end position="18"/>
    </location>
</feature>
<name>A0AAV9XKC2_9PEZI</name>
<evidence type="ECO:0000313" key="3">
    <source>
        <dbReference type="Proteomes" id="UP001365542"/>
    </source>
</evidence>
<protein>
    <submittedName>
        <fullName evidence="2">Uncharacterized protein</fullName>
    </submittedName>
</protein>
<dbReference type="Proteomes" id="UP001365542">
    <property type="component" value="Unassembled WGS sequence"/>
</dbReference>
<comment type="caution">
    <text evidence="2">The sequence shown here is derived from an EMBL/GenBank/DDBJ whole genome shotgun (WGS) entry which is preliminary data.</text>
</comment>
<dbReference type="AlphaFoldDB" id="A0AAV9XKC2"/>
<proteinExistence type="predicted"/>
<reference evidence="2 3" key="1">
    <citation type="submission" date="2019-10" db="EMBL/GenBank/DDBJ databases">
        <authorList>
            <person name="Palmer J.M."/>
        </authorList>
    </citation>
    <scope>NUCLEOTIDE SEQUENCE [LARGE SCALE GENOMIC DNA]</scope>
    <source>
        <strain evidence="2 3">TWF694</strain>
    </source>
</reference>
<organism evidence="2 3">
    <name type="scientific">Orbilia ellipsospora</name>
    <dbReference type="NCBI Taxonomy" id="2528407"/>
    <lineage>
        <taxon>Eukaryota</taxon>
        <taxon>Fungi</taxon>
        <taxon>Dikarya</taxon>
        <taxon>Ascomycota</taxon>
        <taxon>Pezizomycotina</taxon>
        <taxon>Orbiliomycetes</taxon>
        <taxon>Orbiliales</taxon>
        <taxon>Orbiliaceae</taxon>
        <taxon>Orbilia</taxon>
    </lineage>
</organism>
<evidence type="ECO:0000256" key="1">
    <source>
        <dbReference type="SAM" id="SignalP"/>
    </source>
</evidence>
<keyword evidence="3" id="KW-1185">Reference proteome</keyword>
<keyword evidence="1" id="KW-0732">Signal</keyword>
<gene>
    <name evidence="2" type="ORF">TWF694_006198</name>
</gene>
<dbReference type="EMBL" id="JAVHJO010000002">
    <property type="protein sequence ID" value="KAK6542235.1"/>
    <property type="molecule type" value="Genomic_DNA"/>
</dbReference>